<organism evidence="10 11">
    <name type="scientific">Nesidiocoris tenuis</name>
    <dbReference type="NCBI Taxonomy" id="355587"/>
    <lineage>
        <taxon>Eukaryota</taxon>
        <taxon>Metazoa</taxon>
        <taxon>Ecdysozoa</taxon>
        <taxon>Arthropoda</taxon>
        <taxon>Hexapoda</taxon>
        <taxon>Insecta</taxon>
        <taxon>Pterygota</taxon>
        <taxon>Neoptera</taxon>
        <taxon>Paraneoptera</taxon>
        <taxon>Hemiptera</taxon>
        <taxon>Heteroptera</taxon>
        <taxon>Panheteroptera</taxon>
        <taxon>Cimicomorpha</taxon>
        <taxon>Miridae</taxon>
        <taxon>Dicyphina</taxon>
        <taxon>Nesidiocoris</taxon>
    </lineage>
</organism>
<keyword evidence="4" id="KW-0812">Transmembrane</keyword>
<dbReference type="AlphaFoldDB" id="A0A6H5HF05"/>
<evidence type="ECO:0000256" key="7">
    <source>
        <dbReference type="ARBA" id="ARBA00023128"/>
    </source>
</evidence>
<dbReference type="GO" id="GO:0006850">
    <property type="term" value="P:pyruvate import into mitochondria"/>
    <property type="evidence" value="ECO:0007669"/>
    <property type="project" value="InterPro"/>
</dbReference>
<evidence type="ECO:0000256" key="4">
    <source>
        <dbReference type="ARBA" id="ARBA00022692"/>
    </source>
</evidence>
<evidence type="ECO:0000256" key="6">
    <source>
        <dbReference type="ARBA" id="ARBA00022989"/>
    </source>
</evidence>
<accession>A0A6H5HF05</accession>
<keyword evidence="7 9" id="KW-0496">Mitochondrion</keyword>
<gene>
    <name evidence="10" type="ORF">NTEN_LOCUS20223</name>
</gene>
<keyword evidence="8" id="KW-0472">Membrane</keyword>
<sequence length="82" mass="9251">MLAKTRETGAIVKVCSGKSGKGKKDFRDRIPTRDRIFSISTHFWGPVANWGIPLAAIADIRKDPDIISGKMTVDWFLFYFFG</sequence>
<evidence type="ECO:0000256" key="3">
    <source>
        <dbReference type="ARBA" id="ARBA00022448"/>
    </source>
</evidence>
<dbReference type="Proteomes" id="UP000479000">
    <property type="component" value="Unassembled WGS sequence"/>
</dbReference>
<comment type="subcellular location">
    <subcellularLocation>
        <location evidence="1 9">Mitochondrion inner membrane</location>
        <topology evidence="1 9">Multi-pass membrane protein</topology>
    </subcellularLocation>
</comment>
<dbReference type="Pfam" id="PF03650">
    <property type="entry name" value="MPC"/>
    <property type="match status" value="1"/>
</dbReference>
<dbReference type="InterPro" id="IPR005336">
    <property type="entry name" value="MPC"/>
</dbReference>
<comment type="similarity">
    <text evidence="2 9">Belongs to the mitochondrial pyruvate carrier (MPC) (TC 2.A.105) family.</text>
</comment>
<protein>
    <recommendedName>
        <fullName evidence="9">Mitochondrial pyruvate carrier</fullName>
    </recommendedName>
</protein>
<evidence type="ECO:0000256" key="8">
    <source>
        <dbReference type="ARBA" id="ARBA00023136"/>
    </source>
</evidence>
<dbReference type="GO" id="GO:0005743">
    <property type="term" value="C:mitochondrial inner membrane"/>
    <property type="evidence" value="ECO:0007669"/>
    <property type="project" value="UniProtKB-SubCell"/>
</dbReference>
<dbReference type="EMBL" id="CADCXU010029698">
    <property type="protein sequence ID" value="CAB0015883.1"/>
    <property type="molecule type" value="Genomic_DNA"/>
</dbReference>
<comment type="function">
    <text evidence="9">Mediates the uptake of pyruvate into mitochondria.</text>
</comment>
<evidence type="ECO:0000256" key="5">
    <source>
        <dbReference type="ARBA" id="ARBA00022792"/>
    </source>
</evidence>
<keyword evidence="5 9" id="KW-0999">Mitochondrion inner membrane</keyword>
<dbReference type="OrthoDB" id="1697690at2759"/>
<evidence type="ECO:0000256" key="9">
    <source>
        <dbReference type="RuleBase" id="RU363100"/>
    </source>
</evidence>
<keyword evidence="3 9" id="KW-0813">Transport</keyword>
<name>A0A6H5HF05_9HEMI</name>
<keyword evidence="11" id="KW-1185">Reference proteome</keyword>
<keyword evidence="6" id="KW-1133">Transmembrane helix</keyword>
<evidence type="ECO:0000256" key="2">
    <source>
        <dbReference type="ARBA" id="ARBA00006416"/>
    </source>
</evidence>
<evidence type="ECO:0000313" key="10">
    <source>
        <dbReference type="EMBL" id="CAB0015883.1"/>
    </source>
</evidence>
<proteinExistence type="inferred from homology"/>
<reference evidence="10 11" key="1">
    <citation type="submission" date="2020-02" db="EMBL/GenBank/DDBJ databases">
        <authorList>
            <person name="Ferguson B K."/>
        </authorList>
    </citation>
    <scope>NUCLEOTIDE SEQUENCE [LARGE SCALE GENOMIC DNA]</scope>
</reference>
<evidence type="ECO:0000256" key="1">
    <source>
        <dbReference type="ARBA" id="ARBA00004448"/>
    </source>
</evidence>
<evidence type="ECO:0000313" key="11">
    <source>
        <dbReference type="Proteomes" id="UP000479000"/>
    </source>
</evidence>